<keyword evidence="3" id="KW-1185">Reference proteome</keyword>
<dbReference type="HOGENOM" id="CLU_2281305_0_0_1"/>
<protein>
    <submittedName>
        <fullName evidence="2">Predicted protein</fullName>
    </submittedName>
</protein>
<dbReference type="Proteomes" id="UP000008694">
    <property type="component" value="Unassembled WGS sequence"/>
</dbReference>
<evidence type="ECO:0000313" key="2">
    <source>
        <dbReference type="EMBL" id="EFH43418.1"/>
    </source>
</evidence>
<feature type="compositionally biased region" description="Basic and acidic residues" evidence="1">
    <location>
        <begin position="28"/>
        <end position="44"/>
    </location>
</feature>
<feature type="compositionally biased region" description="Basic residues" evidence="1">
    <location>
        <begin position="45"/>
        <end position="55"/>
    </location>
</feature>
<name>D7MGF7_ARALL</name>
<accession>D7MGF7</accession>
<sequence>MNCGIEESVNKVRRPLKSNNSRKLPTSETERRYRETKGEEESEHHQRRNKIRNRRRESQDSSEREQVEDDNSVQDLDIEAMKIEMESTKESLARAHEGCYKR</sequence>
<gene>
    <name evidence="2" type="ORF">ARALYDRAFT_656639</name>
</gene>
<evidence type="ECO:0000256" key="1">
    <source>
        <dbReference type="SAM" id="MobiDB-lite"/>
    </source>
</evidence>
<reference evidence="3" key="1">
    <citation type="journal article" date="2011" name="Nat. Genet.">
        <title>The Arabidopsis lyrata genome sequence and the basis of rapid genome size change.</title>
        <authorList>
            <person name="Hu T.T."/>
            <person name="Pattyn P."/>
            <person name="Bakker E.G."/>
            <person name="Cao J."/>
            <person name="Cheng J.-F."/>
            <person name="Clark R.M."/>
            <person name="Fahlgren N."/>
            <person name="Fawcett J.A."/>
            <person name="Grimwood J."/>
            <person name="Gundlach H."/>
            <person name="Haberer G."/>
            <person name="Hollister J.D."/>
            <person name="Ossowski S."/>
            <person name="Ottilar R.P."/>
            <person name="Salamov A.A."/>
            <person name="Schneeberger K."/>
            <person name="Spannagl M."/>
            <person name="Wang X."/>
            <person name="Yang L."/>
            <person name="Nasrallah M.E."/>
            <person name="Bergelson J."/>
            <person name="Carrington J.C."/>
            <person name="Gaut B.S."/>
            <person name="Schmutz J."/>
            <person name="Mayer K.F.X."/>
            <person name="Van de Peer Y."/>
            <person name="Grigoriev I.V."/>
            <person name="Nordborg M."/>
            <person name="Weigel D."/>
            <person name="Guo Y.-L."/>
        </authorList>
    </citation>
    <scope>NUCLEOTIDE SEQUENCE [LARGE SCALE GENOMIC DNA]</scope>
    <source>
        <strain evidence="3">cv. MN47</strain>
    </source>
</reference>
<evidence type="ECO:0000313" key="3">
    <source>
        <dbReference type="Proteomes" id="UP000008694"/>
    </source>
</evidence>
<feature type="compositionally biased region" description="Polar residues" evidence="1">
    <location>
        <begin position="17"/>
        <end position="27"/>
    </location>
</feature>
<dbReference type="EMBL" id="GL348719">
    <property type="protein sequence ID" value="EFH43418.1"/>
    <property type="molecule type" value="Genomic_DNA"/>
</dbReference>
<feature type="compositionally biased region" description="Basic and acidic residues" evidence="1">
    <location>
        <begin position="56"/>
        <end position="65"/>
    </location>
</feature>
<organism evidence="3">
    <name type="scientific">Arabidopsis lyrata subsp. lyrata</name>
    <name type="common">Lyre-leaved rock-cress</name>
    <dbReference type="NCBI Taxonomy" id="81972"/>
    <lineage>
        <taxon>Eukaryota</taxon>
        <taxon>Viridiplantae</taxon>
        <taxon>Streptophyta</taxon>
        <taxon>Embryophyta</taxon>
        <taxon>Tracheophyta</taxon>
        <taxon>Spermatophyta</taxon>
        <taxon>Magnoliopsida</taxon>
        <taxon>eudicotyledons</taxon>
        <taxon>Gunneridae</taxon>
        <taxon>Pentapetalae</taxon>
        <taxon>rosids</taxon>
        <taxon>malvids</taxon>
        <taxon>Brassicales</taxon>
        <taxon>Brassicaceae</taxon>
        <taxon>Camelineae</taxon>
        <taxon>Arabidopsis</taxon>
    </lineage>
</organism>
<dbReference type="Gramene" id="Al_scaffold_0007_694">
    <property type="protein sequence ID" value="Al_scaffold_0007_694"/>
    <property type="gene ID" value="Al_scaffold_0007_694"/>
</dbReference>
<dbReference type="AlphaFoldDB" id="D7MGF7"/>
<feature type="region of interest" description="Disordered" evidence="1">
    <location>
        <begin position="1"/>
        <end position="78"/>
    </location>
</feature>
<feature type="compositionally biased region" description="Acidic residues" evidence="1">
    <location>
        <begin position="66"/>
        <end position="78"/>
    </location>
</feature>
<proteinExistence type="predicted"/>